<dbReference type="GO" id="GO:0016887">
    <property type="term" value="F:ATP hydrolysis activity"/>
    <property type="evidence" value="ECO:0007669"/>
    <property type="project" value="InterPro"/>
</dbReference>
<feature type="region of interest" description="Disordered" evidence="1">
    <location>
        <begin position="29"/>
        <end position="73"/>
    </location>
</feature>
<dbReference type="SUPFAM" id="SSF52540">
    <property type="entry name" value="P-loop containing nucleoside triphosphate hydrolases"/>
    <property type="match status" value="1"/>
</dbReference>
<keyword evidence="4" id="KW-1185">Reference proteome</keyword>
<evidence type="ECO:0000256" key="1">
    <source>
        <dbReference type="SAM" id="MobiDB-lite"/>
    </source>
</evidence>
<dbReference type="InterPro" id="IPR054289">
    <property type="entry name" value="DUF7025"/>
</dbReference>
<dbReference type="Gene3D" id="3.40.50.300">
    <property type="entry name" value="P-loop containing nucleotide triphosphate hydrolases"/>
    <property type="match status" value="1"/>
</dbReference>
<dbReference type="PANTHER" id="PTHR46411:SF1">
    <property type="entry name" value="FAMILY ATPASE, PUTATIVE (AFU_ORTHOLOGUE AFUA_7G05752)-RELATED"/>
    <property type="match status" value="1"/>
</dbReference>
<dbReference type="EMBL" id="KI966371">
    <property type="protein sequence ID" value="EWC48972.1"/>
    <property type="molecule type" value="Genomic_DNA"/>
</dbReference>
<dbReference type="HOGENOM" id="CLU_004471_6_3_1"/>
<organism evidence="3 4">
    <name type="scientific">Drechslerella stenobrocha 248</name>
    <dbReference type="NCBI Taxonomy" id="1043628"/>
    <lineage>
        <taxon>Eukaryota</taxon>
        <taxon>Fungi</taxon>
        <taxon>Dikarya</taxon>
        <taxon>Ascomycota</taxon>
        <taxon>Pezizomycotina</taxon>
        <taxon>Orbiliomycetes</taxon>
        <taxon>Orbiliales</taxon>
        <taxon>Orbiliaceae</taxon>
        <taxon>Drechslerella</taxon>
    </lineage>
</organism>
<reference evidence="3 4" key="1">
    <citation type="submission" date="2013-05" db="EMBL/GenBank/DDBJ databases">
        <title>Drechslerella stenobrocha genome reveals carnivorous origination and mechanical trapping mechanism of predatory fungi.</title>
        <authorList>
            <person name="Liu X."/>
            <person name="Zhang W."/>
            <person name="Liu K."/>
        </authorList>
    </citation>
    <scope>NUCLEOTIDE SEQUENCE [LARGE SCALE GENOMIC DNA]</scope>
    <source>
        <strain evidence="3 4">248</strain>
    </source>
</reference>
<dbReference type="Pfam" id="PF00004">
    <property type="entry name" value="AAA"/>
    <property type="match status" value="1"/>
</dbReference>
<dbReference type="OrthoDB" id="10042665at2759"/>
<dbReference type="InterPro" id="IPR027417">
    <property type="entry name" value="P-loop_NTPase"/>
</dbReference>
<dbReference type="GO" id="GO:0005524">
    <property type="term" value="F:ATP binding"/>
    <property type="evidence" value="ECO:0007669"/>
    <property type="project" value="InterPro"/>
</dbReference>
<name>W7IA61_9PEZI</name>
<dbReference type="InterPro" id="IPR003959">
    <property type="entry name" value="ATPase_AAA_core"/>
</dbReference>
<feature type="region of interest" description="Disordered" evidence="1">
    <location>
        <begin position="89"/>
        <end position="113"/>
    </location>
</feature>
<dbReference type="SMART" id="SM00382">
    <property type="entry name" value="AAA"/>
    <property type="match status" value="1"/>
</dbReference>
<dbReference type="AlphaFoldDB" id="W7IA61"/>
<dbReference type="Proteomes" id="UP000024837">
    <property type="component" value="Unassembled WGS sequence"/>
</dbReference>
<evidence type="ECO:0000313" key="3">
    <source>
        <dbReference type="EMBL" id="EWC48972.1"/>
    </source>
</evidence>
<dbReference type="Pfam" id="PF22942">
    <property type="entry name" value="DUF7025"/>
    <property type="match status" value="1"/>
</dbReference>
<evidence type="ECO:0000313" key="4">
    <source>
        <dbReference type="Proteomes" id="UP000024837"/>
    </source>
</evidence>
<accession>W7IA61</accession>
<gene>
    <name evidence="3" type="ORF">DRE_00277</name>
</gene>
<dbReference type="PANTHER" id="PTHR46411">
    <property type="entry name" value="FAMILY ATPASE, PUTATIVE-RELATED"/>
    <property type="match status" value="1"/>
</dbReference>
<dbReference type="InterPro" id="IPR003593">
    <property type="entry name" value="AAA+_ATPase"/>
</dbReference>
<sequence length="806" mass="91215">MMSGPGVKLMLQNTDGTIYQLPLELLQSSSASSASNPKHKLQTPSQGTLSFDKDQAESSGVVDSPPPLPVLDQDSSMSIVDQLSSFEPMLSGLRDQPNGTAPKNKPRDPQQIEKKERASVMEFGRLDNLYDLKRHNFHLVETSSTEKSSNDLYEHYVFVVRRIFNIKNQYQRTLIDIKSTHLRTALANSITNVRGITWTEDKPCCNPNFLFAYEPEIRANVTEMTSTSDPDEDTLKQIAHANLLLTYLDEDFSSDRELFETLVQDNVITYDLLYLLLKPNTIIVTESVLGEPTALSIIWNDYKKHPMKGDLFQIEASYVEYDGKSFRYADAVLEIPAFRGSIPINALMAYPLEYDARYEELKTKLIERGRKFCALQTPDNPNIPGAFRSYQGLAFRRIKDEILKYHVKGRVMIDTLALRRVLPDYPTVMYTKATPKPRQHRPTMQEMDAASFDEYSHAMTSQRASTRSRKLLPDYSISPESMTEDDYLLCPSVVDGFSFNDKLWGQYSVNKLDMVKWDNNAFDCLVLPKNQKTLIRALIESHTKGSGIAKEGEVDFDDIIQGKGQGLVMLLHGKPGLGKTLTAESISETLKRPLYVLSAGDLPPDPSKLEHHLSTVLDVASTWGAVLLIDEADIYLEQRSMNDVVRNALVCVFLRLLEYFRGILILTTNRVRTFDEAFQSRIHVAIAYTDLGLDAKIQIWKTFIKKALESEVHLPLAAVTVENQPNRYKRDDKNNTDAAILADEHYELLARRDLNGRQIKNAVKAAHALATSLGERLNIKHIREVLDVIESFDRTFKGAHTGTLYT</sequence>
<feature type="domain" description="AAA+ ATPase" evidence="2">
    <location>
        <begin position="565"/>
        <end position="692"/>
    </location>
</feature>
<evidence type="ECO:0000259" key="2">
    <source>
        <dbReference type="SMART" id="SM00382"/>
    </source>
</evidence>
<proteinExistence type="predicted"/>
<protein>
    <recommendedName>
        <fullName evidence="2">AAA+ ATPase domain-containing protein</fullName>
    </recommendedName>
</protein>